<feature type="domain" description="BTB" evidence="1">
    <location>
        <begin position="30"/>
        <end position="90"/>
    </location>
</feature>
<dbReference type="Proteomes" id="UP000283269">
    <property type="component" value="Unassembled WGS sequence"/>
</dbReference>
<dbReference type="Gene3D" id="3.30.710.10">
    <property type="entry name" value="Potassium Channel Kv1.1, Chain A"/>
    <property type="match status" value="1"/>
</dbReference>
<comment type="caution">
    <text evidence="2">The sequence shown here is derived from an EMBL/GenBank/DDBJ whole genome shotgun (WGS) entry which is preliminary data.</text>
</comment>
<organism evidence="2 3">
    <name type="scientific">Psilocybe cyanescens</name>
    <dbReference type="NCBI Taxonomy" id="93625"/>
    <lineage>
        <taxon>Eukaryota</taxon>
        <taxon>Fungi</taxon>
        <taxon>Dikarya</taxon>
        <taxon>Basidiomycota</taxon>
        <taxon>Agaricomycotina</taxon>
        <taxon>Agaricomycetes</taxon>
        <taxon>Agaricomycetidae</taxon>
        <taxon>Agaricales</taxon>
        <taxon>Agaricineae</taxon>
        <taxon>Strophariaceae</taxon>
        <taxon>Psilocybe</taxon>
    </lineage>
</organism>
<dbReference type="InParanoid" id="A0A409XSH0"/>
<dbReference type="OrthoDB" id="3238622at2759"/>
<dbReference type="PROSITE" id="PS50097">
    <property type="entry name" value="BTB"/>
    <property type="match status" value="1"/>
</dbReference>
<dbReference type="SUPFAM" id="SSF54695">
    <property type="entry name" value="POZ domain"/>
    <property type="match status" value="1"/>
</dbReference>
<gene>
    <name evidence="2" type="ORF">CVT25_012710</name>
</gene>
<sequence>MQLESDDENYPRSSSLLSLNYHPDFSSPDANVVLAAKDAKVYFRIHSHTLKTVSGFFRTMYSLPQSKVTFADIMYLDEDAEILERLFSMVCGLPFHDIESHDLLESLLFAAEKYDMPGPMSILRMSLLTPALDSDPIRLYSSATRYNWKREGSILSNRTLPLNIHDKKHQNALRTLSTDALLDLITLHRDRREGLKECLDSPPFVSGDPSRCIQCETPINYTTWRELKHRIITEMDQRPLGDTILDIGLCTWPEAAACWRAACSNEGCKRLLYDRSETMRVIRECIEKLPKTIN</sequence>
<dbReference type="EMBL" id="NHYD01000644">
    <property type="protein sequence ID" value="PPQ93651.1"/>
    <property type="molecule type" value="Genomic_DNA"/>
</dbReference>
<protein>
    <recommendedName>
        <fullName evidence="1">BTB domain-containing protein</fullName>
    </recommendedName>
</protein>
<dbReference type="Pfam" id="PF00651">
    <property type="entry name" value="BTB"/>
    <property type="match status" value="1"/>
</dbReference>
<evidence type="ECO:0000313" key="3">
    <source>
        <dbReference type="Proteomes" id="UP000283269"/>
    </source>
</evidence>
<keyword evidence="3" id="KW-1185">Reference proteome</keyword>
<accession>A0A409XSH0</accession>
<evidence type="ECO:0000313" key="2">
    <source>
        <dbReference type="EMBL" id="PPQ93651.1"/>
    </source>
</evidence>
<dbReference type="STRING" id="93625.A0A409XSH0"/>
<proteinExistence type="predicted"/>
<dbReference type="AlphaFoldDB" id="A0A409XSH0"/>
<reference evidence="2 3" key="1">
    <citation type="journal article" date="2018" name="Evol. Lett.">
        <title>Horizontal gene cluster transfer increased hallucinogenic mushroom diversity.</title>
        <authorList>
            <person name="Reynolds H.T."/>
            <person name="Vijayakumar V."/>
            <person name="Gluck-Thaler E."/>
            <person name="Korotkin H.B."/>
            <person name="Matheny P.B."/>
            <person name="Slot J.C."/>
        </authorList>
    </citation>
    <scope>NUCLEOTIDE SEQUENCE [LARGE SCALE GENOMIC DNA]</scope>
    <source>
        <strain evidence="2 3">2631</strain>
    </source>
</reference>
<dbReference type="InterPro" id="IPR000210">
    <property type="entry name" value="BTB/POZ_dom"/>
</dbReference>
<dbReference type="InterPro" id="IPR011333">
    <property type="entry name" value="SKP1/BTB/POZ_sf"/>
</dbReference>
<evidence type="ECO:0000259" key="1">
    <source>
        <dbReference type="PROSITE" id="PS50097"/>
    </source>
</evidence>
<name>A0A409XSH0_PSICY</name>